<dbReference type="GO" id="GO:0016887">
    <property type="term" value="F:ATP hydrolysis activity"/>
    <property type="evidence" value="ECO:0007669"/>
    <property type="project" value="InterPro"/>
</dbReference>
<gene>
    <name evidence="3" type="ORF">SAMN05192549_105455</name>
</gene>
<dbReference type="PANTHER" id="PTHR30486:SF12">
    <property type="entry name" value="TYPE IV PILUS ATPASE PILU"/>
    <property type="match status" value="1"/>
</dbReference>
<dbReference type="OrthoDB" id="5790493at2"/>
<organism evidence="3 4">
    <name type="scientific">Duganella sacchari</name>
    <dbReference type="NCBI Taxonomy" id="551987"/>
    <lineage>
        <taxon>Bacteria</taxon>
        <taxon>Pseudomonadati</taxon>
        <taxon>Pseudomonadota</taxon>
        <taxon>Betaproteobacteria</taxon>
        <taxon>Burkholderiales</taxon>
        <taxon>Oxalobacteraceae</taxon>
        <taxon>Telluria group</taxon>
        <taxon>Duganella</taxon>
    </lineage>
</organism>
<feature type="domain" description="Bacterial type II secretion system protein E" evidence="2">
    <location>
        <begin position="83"/>
        <end position="285"/>
    </location>
</feature>
<dbReference type="CDD" id="cd01131">
    <property type="entry name" value="PilT"/>
    <property type="match status" value="1"/>
</dbReference>
<dbReference type="FunFam" id="3.40.50.300:FF:001116">
    <property type="entry name" value="Type IV pili twitching motility protein PilT"/>
    <property type="match status" value="1"/>
</dbReference>
<accession>A0A1M7PVB8</accession>
<dbReference type="Gene3D" id="3.40.50.300">
    <property type="entry name" value="P-loop containing nucleotide triphosphate hydrolases"/>
    <property type="match status" value="1"/>
</dbReference>
<evidence type="ECO:0000313" key="4">
    <source>
        <dbReference type="Proteomes" id="UP000184339"/>
    </source>
</evidence>
<reference evidence="4" key="1">
    <citation type="submission" date="2016-11" db="EMBL/GenBank/DDBJ databases">
        <authorList>
            <person name="Varghese N."/>
            <person name="Submissions S."/>
        </authorList>
    </citation>
    <scope>NUCLEOTIDE SEQUENCE [LARGE SCALE GENOMIC DNA]</scope>
    <source>
        <strain evidence="4">Sac-22</strain>
    </source>
</reference>
<comment type="similarity">
    <text evidence="1">Belongs to the GSP E family.</text>
</comment>
<dbReference type="AlphaFoldDB" id="A0A1M7PVB8"/>
<proteinExistence type="inferred from homology"/>
<evidence type="ECO:0000256" key="1">
    <source>
        <dbReference type="ARBA" id="ARBA00006611"/>
    </source>
</evidence>
<dbReference type="STRING" id="551987.SAMN05192549_105455"/>
<dbReference type="Proteomes" id="UP000184339">
    <property type="component" value="Unassembled WGS sequence"/>
</dbReference>
<dbReference type="Pfam" id="PF00437">
    <property type="entry name" value="T2SSE"/>
    <property type="match status" value="1"/>
</dbReference>
<dbReference type="InterPro" id="IPR027417">
    <property type="entry name" value="P-loop_NTPase"/>
</dbReference>
<dbReference type="SUPFAM" id="SSF52540">
    <property type="entry name" value="P-loop containing nucleoside triphosphate hydrolases"/>
    <property type="match status" value="1"/>
</dbReference>
<dbReference type="InterPro" id="IPR006321">
    <property type="entry name" value="PilT/PilU"/>
</dbReference>
<dbReference type="GO" id="GO:0005524">
    <property type="term" value="F:ATP binding"/>
    <property type="evidence" value="ECO:0007669"/>
    <property type="project" value="InterPro"/>
</dbReference>
<sequence>MERDQASKFMFDLLRLMQAKKGSDLFITAGFPPAVKIDGKMTPVSAQVLSPAHTIDLARSIMNDKQAAGFELTKEANFAISPADIGRFRVSAFVQMGSVGMVLRVINSDIPKLEELGLPEVLREVVMAKRGLVIMVGATGSGKSTTLAAMVGYRNENSYGHIITIEDPVEFVHPHKNCIITQREVGVDTDDWEVALKNTLRQAPDVIQIGEIRDRQTMDHAIAFAETGHLCLATLHANSANQALDRIINFFPEERRQQLLMDLSLNLKGMISQRLIPRKESKGRAVAIEIMLNSPLISDLIFKGEVHEIKELMKKSRELGMQTFDQSLFDLYEADLITYEDALRNADSVNDLRLTIKLESKAAKNRDLSAGTEHLSIL</sequence>
<dbReference type="PANTHER" id="PTHR30486">
    <property type="entry name" value="TWITCHING MOTILITY PROTEIN PILT"/>
    <property type="match status" value="1"/>
</dbReference>
<evidence type="ECO:0000259" key="2">
    <source>
        <dbReference type="Pfam" id="PF00437"/>
    </source>
</evidence>
<dbReference type="InterPro" id="IPR001482">
    <property type="entry name" value="T2SS/T4SS_dom"/>
</dbReference>
<evidence type="ECO:0000313" key="3">
    <source>
        <dbReference type="EMBL" id="SHN21428.1"/>
    </source>
</evidence>
<dbReference type="Gene3D" id="3.30.450.90">
    <property type="match status" value="1"/>
</dbReference>
<name>A0A1M7PVB8_9BURK</name>
<protein>
    <submittedName>
        <fullName evidence="3">Twitching motility protein PilU</fullName>
    </submittedName>
</protein>
<dbReference type="NCBIfam" id="TIGR01420">
    <property type="entry name" value="pilT_fam"/>
    <property type="match status" value="1"/>
</dbReference>
<dbReference type="RefSeq" id="WP_072785406.1">
    <property type="nucleotide sequence ID" value="NZ_FRCX01000005.1"/>
</dbReference>
<dbReference type="EMBL" id="FRCX01000005">
    <property type="protein sequence ID" value="SHN21428.1"/>
    <property type="molecule type" value="Genomic_DNA"/>
</dbReference>
<dbReference type="InterPro" id="IPR050921">
    <property type="entry name" value="T4SS_GSP_E_ATPase"/>
</dbReference>
<keyword evidence="4" id="KW-1185">Reference proteome</keyword>